<dbReference type="InterPro" id="IPR009357">
    <property type="entry name" value="Riboflavin_transptr"/>
</dbReference>
<feature type="transmembrane region" description="Helical" evidence="11">
    <location>
        <begin position="239"/>
        <end position="260"/>
    </location>
</feature>
<feature type="transmembrane region" description="Helical" evidence="11">
    <location>
        <begin position="336"/>
        <end position="357"/>
    </location>
</feature>
<dbReference type="Proteomes" id="UP000472266">
    <property type="component" value="Chromosome 14"/>
</dbReference>
<dbReference type="GeneTree" id="ENSGT00390000003774"/>
<comment type="subcellular location">
    <subcellularLocation>
        <location evidence="2">Cell membrane</location>
        <topology evidence="2">Multi-pass membrane protein</topology>
    </subcellularLocation>
</comment>
<feature type="transmembrane region" description="Helical" evidence="11">
    <location>
        <begin position="272"/>
        <end position="294"/>
    </location>
</feature>
<feature type="transmembrane region" description="Helical" evidence="11">
    <location>
        <begin position="540"/>
        <end position="563"/>
    </location>
</feature>
<evidence type="ECO:0000256" key="2">
    <source>
        <dbReference type="ARBA" id="ARBA00004651"/>
    </source>
</evidence>
<organism evidence="12 13">
    <name type="scientific">Strigops habroptila</name>
    <name type="common">Kakapo</name>
    <dbReference type="NCBI Taxonomy" id="2489341"/>
    <lineage>
        <taxon>Eukaryota</taxon>
        <taxon>Metazoa</taxon>
        <taxon>Chordata</taxon>
        <taxon>Craniata</taxon>
        <taxon>Vertebrata</taxon>
        <taxon>Euteleostomi</taxon>
        <taxon>Archelosauria</taxon>
        <taxon>Archosauria</taxon>
        <taxon>Dinosauria</taxon>
        <taxon>Saurischia</taxon>
        <taxon>Theropoda</taxon>
        <taxon>Coelurosauria</taxon>
        <taxon>Aves</taxon>
        <taxon>Neognathae</taxon>
        <taxon>Neoaves</taxon>
        <taxon>Telluraves</taxon>
        <taxon>Australaves</taxon>
        <taxon>Psittaciformes</taxon>
        <taxon>Psittacidae</taxon>
        <taxon>Strigops</taxon>
    </lineage>
</organism>
<evidence type="ECO:0000256" key="9">
    <source>
        <dbReference type="ARBA" id="ARBA00023180"/>
    </source>
</evidence>
<evidence type="ECO:0000313" key="12">
    <source>
        <dbReference type="Ensembl" id="ENSSHBP00005015214.1"/>
    </source>
</evidence>
<feature type="transmembrane region" description="Helical" evidence="11">
    <location>
        <begin position="306"/>
        <end position="329"/>
    </location>
</feature>
<feature type="transmembrane region" description="Helical" evidence="11">
    <location>
        <begin position="575"/>
        <end position="595"/>
    </location>
</feature>
<evidence type="ECO:0000256" key="8">
    <source>
        <dbReference type="ARBA" id="ARBA00023136"/>
    </source>
</evidence>
<dbReference type="PANTHER" id="PTHR12929">
    <property type="entry name" value="SOLUTE CARRIER FAMILY 52"/>
    <property type="match status" value="1"/>
</dbReference>
<feature type="transmembrane region" description="Helical" evidence="11">
    <location>
        <begin position="471"/>
        <end position="491"/>
    </location>
</feature>
<keyword evidence="9" id="KW-0325">Glycoprotein</keyword>
<protein>
    <submittedName>
        <fullName evidence="12">Solute carrier family 52 member 3</fullName>
    </submittedName>
</protein>
<gene>
    <name evidence="12" type="primary">SLC52A3</name>
</gene>
<dbReference type="Pfam" id="PF06237">
    <property type="entry name" value="SLC52_ribofla_tr"/>
    <property type="match status" value="1"/>
</dbReference>
<keyword evidence="5" id="KW-1003">Cell membrane</keyword>
<evidence type="ECO:0000256" key="4">
    <source>
        <dbReference type="ARBA" id="ARBA00022448"/>
    </source>
</evidence>
<feature type="region of interest" description="Disordered" evidence="10">
    <location>
        <begin position="1"/>
        <end position="65"/>
    </location>
</feature>
<keyword evidence="4" id="KW-0813">Transport</keyword>
<dbReference type="OMA" id="CGAAAQM"/>
<feature type="transmembrane region" description="Helical" evidence="11">
    <location>
        <begin position="394"/>
        <end position="414"/>
    </location>
</feature>
<evidence type="ECO:0000256" key="11">
    <source>
        <dbReference type="SAM" id="Phobius"/>
    </source>
</evidence>
<dbReference type="Ensembl" id="ENSSHBT00005018234.1">
    <property type="protein sequence ID" value="ENSSHBP00005015214.1"/>
    <property type="gene ID" value="ENSSHBG00005013317.1"/>
</dbReference>
<name>A0A672UL45_STRHB</name>
<comment type="catalytic activity">
    <reaction evidence="1">
        <text>riboflavin(in) = riboflavin(out)</text>
        <dbReference type="Rhea" id="RHEA:35015"/>
        <dbReference type="ChEBI" id="CHEBI:57986"/>
    </reaction>
</comment>
<feature type="transmembrane region" description="Helical" evidence="11">
    <location>
        <begin position="607"/>
        <end position="629"/>
    </location>
</feature>
<dbReference type="GO" id="GO:0034605">
    <property type="term" value="P:cellular response to heat"/>
    <property type="evidence" value="ECO:0007669"/>
    <property type="project" value="Ensembl"/>
</dbReference>
<dbReference type="PANTHER" id="PTHR12929:SF4">
    <property type="entry name" value="SOLUTE CARRIER FAMILY 52, RIBOFLAVIN TRANSPORTER, MEMBER 3"/>
    <property type="match status" value="1"/>
</dbReference>
<reference evidence="12" key="3">
    <citation type="submission" date="2025-09" db="UniProtKB">
        <authorList>
            <consortium name="Ensembl"/>
        </authorList>
    </citation>
    <scope>IDENTIFICATION</scope>
</reference>
<accession>A0A672UL45</accession>
<feature type="transmembrane region" description="Helical" evidence="11">
    <location>
        <begin position="511"/>
        <end position="533"/>
    </location>
</feature>
<evidence type="ECO:0000256" key="6">
    <source>
        <dbReference type="ARBA" id="ARBA00022692"/>
    </source>
</evidence>
<keyword evidence="13" id="KW-1185">Reference proteome</keyword>
<feature type="compositionally biased region" description="Basic and acidic residues" evidence="10">
    <location>
        <begin position="133"/>
        <end position="146"/>
    </location>
</feature>
<evidence type="ECO:0000313" key="13">
    <source>
        <dbReference type="Proteomes" id="UP000472266"/>
    </source>
</evidence>
<proteinExistence type="inferred from homology"/>
<keyword evidence="6 11" id="KW-0812">Transmembrane</keyword>
<dbReference type="AlphaFoldDB" id="A0A672UL45"/>
<feature type="compositionally biased region" description="Polar residues" evidence="10">
    <location>
        <begin position="116"/>
        <end position="132"/>
    </location>
</feature>
<reference evidence="12" key="2">
    <citation type="submission" date="2025-08" db="UniProtKB">
        <authorList>
            <consortium name="Ensembl"/>
        </authorList>
    </citation>
    <scope>IDENTIFICATION</scope>
</reference>
<evidence type="ECO:0000256" key="3">
    <source>
        <dbReference type="ARBA" id="ARBA00006366"/>
    </source>
</evidence>
<sequence length="647" mass="69985">MSWWKPGTHWEQKQERGGHQPLSSPAMPPAQAGTSQPLSCHRGDTAGTGAGPSDREYPLGSRTHPPPLSRNYSAFPYAFLWLLSHHTLCWQPTKPAAHVFPCDLLGSPAKGRSPESRLSTWQEDTGTPQHTDSASRDPNEDQERSRGSSRAGPVCPPSASGGGDVPLTSRQPGLAPACGLPPVPQGTHSSIGPEHPSLSMALLTHFLACTFGMGSWVAINGLWVELPLLVTVLPEQWDLPSYITIIIQMANVGPLFITLMHRFRSGLLKEELVIYVVVSVGVLACLLLAFLWNYTSSIAGAPHSTAFLILTFFLALVDCTSSVTFLPFMMQLQPQFLNTFFIGEGLSGLIPALIALAQGAGMSTCSNITRLVNVTTDNETVQSTIYLPANFSTLVFFLLMTVMMLACLLAFFFLHRQPKVWELSQQQLFPSNIMLSSMDQSPSEGGGSRLSRGCPCPKDAKGLRNILPEQVSYTLAKLTFIYVLIAWVSALTNGVLPSVQSYSCLPYGNTAYHLATTLSSMANPLACVVAMLLPGRSLALLGTLTMLGTGFGAYNMAIAVMSPCPLLQQSQWGDVIIVLSWVLFTGTLSYVKAMAGVILRNCSRNELVWYGAMEQLGSLLGALVMFPLVNVYNLFTSADYCSLQCPA</sequence>
<dbReference type="GO" id="GO:0005886">
    <property type="term" value="C:plasma membrane"/>
    <property type="evidence" value="ECO:0007669"/>
    <property type="project" value="UniProtKB-SubCell"/>
</dbReference>
<evidence type="ECO:0000256" key="10">
    <source>
        <dbReference type="SAM" id="MobiDB-lite"/>
    </source>
</evidence>
<reference evidence="12 13" key="1">
    <citation type="submission" date="2019-11" db="EMBL/GenBank/DDBJ databases">
        <title>Strigops habroptila (kakapo) genome, bStrHab1, primary haplotype, v2.</title>
        <authorList>
            <person name="Jarvis E.D."/>
            <person name="Howard J."/>
            <person name="Rhie A."/>
            <person name="Phillippy A."/>
            <person name="Korlach J."/>
            <person name="Digby A."/>
            <person name="Iorns D."/>
            <person name="Eason D."/>
            <person name="Robertson B."/>
            <person name="Raemaekers T."/>
            <person name="Howe K."/>
            <person name="Lewin H."/>
            <person name="Damas J."/>
            <person name="Hastie A."/>
            <person name="Tracey A."/>
            <person name="Chow W."/>
            <person name="Fedrigo O."/>
        </authorList>
    </citation>
    <scope>NUCLEOTIDE SEQUENCE [LARGE SCALE GENOMIC DNA]</scope>
</reference>
<evidence type="ECO:0000256" key="7">
    <source>
        <dbReference type="ARBA" id="ARBA00022989"/>
    </source>
</evidence>
<dbReference type="InParanoid" id="A0A672UL45"/>
<dbReference type="GO" id="GO:0007605">
    <property type="term" value="P:sensory perception of sound"/>
    <property type="evidence" value="ECO:0007669"/>
    <property type="project" value="Ensembl"/>
</dbReference>
<keyword evidence="7 11" id="KW-1133">Transmembrane helix</keyword>
<dbReference type="GO" id="GO:0032217">
    <property type="term" value="F:riboflavin transmembrane transporter activity"/>
    <property type="evidence" value="ECO:0007669"/>
    <property type="project" value="Ensembl"/>
</dbReference>
<evidence type="ECO:0000256" key="1">
    <source>
        <dbReference type="ARBA" id="ARBA00000215"/>
    </source>
</evidence>
<evidence type="ECO:0000256" key="5">
    <source>
        <dbReference type="ARBA" id="ARBA00022475"/>
    </source>
</evidence>
<dbReference type="GO" id="GO:0072388">
    <property type="term" value="P:flavin adenine dinucleotide biosynthetic process"/>
    <property type="evidence" value="ECO:0007669"/>
    <property type="project" value="Ensembl"/>
</dbReference>
<dbReference type="GO" id="GO:0006771">
    <property type="term" value="P:riboflavin metabolic process"/>
    <property type="evidence" value="ECO:0007669"/>
    <property type="project" value="Ensembl"/>
</dbReference>
<feature type="transmembrane region" description="Helical" evidence="11">
    <location>
        <begin position="198"/>
        <end position="219"/>
    </location>
</feature>
<keyword evidence="8 11" id="KW-0472">Membrane</keyword>
<feature type="compositionally biased region" description="Basic and acidic residues" evidence="10">
    <location>
        <begin position="8"/>
        <end position="18"/>
    </location>
</feature>
<feature type="region of interest" description="Disordered" evidence="10">
    <location>
        <begin position="108"/>
        <end position="191"/>
    </location>
</feature>
<comment type="similarity">
    <text evidence="3">Belongs to the riboflavin transporter family.</text>
</comment>